<evidence type="ECO:0000256" key="1">
    <source>
        <dbReference type="ARBA" id="ARBA00006247"/>
    </source>
</evidence>
<dbReference type="InterPro" id="IPR036264">
    <property type="entry name" value="Bact_exopeptidase_dim_dom"/>
</dbReference>
<dbReference type="InterPro" id="IPR011650">
    <property type="entry name" value="Peptidase_M20_dimer"/>
</dbReference>
<dbReference type="SUPFAM" id="SSF53187">
    <property type="entry name" value="Zn-dependent exopeptidases"/>
    <property type="match status" value="1"/>
</dbReference>
<name>A0A8H7MYN6_BIOOC</name>
<dbReference type="PIRSF" id="PIRSF037226">
    <property type="entry name" value="Amidohydrolase_ACY1L2_prd"/>
    <property type="match status" value="1"/>
</dbReference>
<dbReference type="CDD" id="cd05672">
    <property type="entry name" value="M20_ACY1L2-like"/>
    <property type="match status" value="1"/>
</dbReference>
<dbReference type="FunFam" id="3.30.70.360:FF:000004">
    <property type="entry name" value="Peptidase M20 domain-containing protein 2"/>
    <property type="match status" value="1"/>
</dbReference>
<protein>
    <recommendedName>
        <fullName evidence="2">Peptidase M20 domain-containing protein 2</fullName>
    </recommendedName>
</protein>
<organism evidence="4 5">
    <name type="scientific">Bionectria ochroleuca</name>
    <name type="common">Gliocladium roseum</name>
    <dbReference type="NCBI Taxonomy" id="29856"/>
    <lineage>
        <taxon>Eukaryota</taxon>
        <taxon>Fungi</taxon>
        <taxon>Dikarya</taxon>
        <taxon>Ascomycota</taxon>
        <taxon>Pezizomycotina</taxon>
        <taxon>Sordariomycetes</taxon>
        <taxon>Hypocreomycetidae</taxon>
        <taxon>Hypocreales</taxon>
        <taxon>Bionectriaceae</taxon>
        <taxon>Clonostachys</taxon>
    </lineage>
</organism>
<evidence type="ECO:0000313" key="4">
    <source>
        <dbReference type="EMBL" id="KAF9744671.1"/>
    </source>
</evidence>
<evidence type="ECO:0000256" key="2">
    <source>
        <dbReference type="PIRNR" id="PIRNR037226"/>
    </source>
</evidence>
<feature type="domain" description="Peptidase M20 dimerisation" evidence="3">
    <location>
        <begin position="194"/>
        <end position="289"/>
    </location>
</feature>
<gene>
    <name evidence="4" type="ORF">IM811_005452</name>
</gene>
<dbReference type="InterPro" id="IPR052030">
    <property type="entry name" value="Peptidase_M20/M20A_hydrolases"/>
</dbReference>
<dbReference type="NCBIfam" id="TIGR01891">
    <property type="entry name" value="amidohydrolases"/>
    <property type="match status" value="1"/>
</dbReference>
<comment type="caution">
    <text evidence="4">The sequence shown here is derived from an EMBL/GenBank/DDBJ whole genome shotgun (WGS) entry which is preliminary data.</text>
</comment>
<dbReference type="InterPro" id="IPR017144">
    <property type="entry name" value="Xaa-Arg_dipeptidase"/>
</dbReference>
<evidence type="ECO:0000313" key="5">
    <source>
        <dbReference type="Proteomes" id="UP000616885"/>
    </source>
</evidence>
<dbReference type="AlphaFoldDB" id="A0A8H7MYN6"/>
<reference evidence="4" key="1">
    <citation type="submission" date="2020-10" db="EMBL/GenBank/DDBJ databases">
        <title>High-Quality Genome Resource of Clonostachys rosea strain S41 by Oxford Nanopore Long-Read Sequencing.</title>
        <authorList>
            <person name="Wang H."/>
        </authorList>
    </citation>
    <scope>NUCLEOTIDE SEQUENCE</scope>
    <source>
        <strain evidence="4">S41</strain>
    </source>
</reference>
<evidence type="ECO:0000259" key="3">
    <source>
        <dbReference type="Pfam" id="PF07687"/>
    </source>
</evidence>
<dbReference type="InterPro" id="IPR017439">
    <property type="entry name" value="Amidohydrolase"/>
</dbReference>
<dbReference type="Proteomes" id="UP000616885">
    <property type="component" value="Unassembled WGS sequence"/>
</dbReference>
<sequence length="423" mass="44833">MTKTPLRPSSSDVAENAALQYQQTIYDAIDRLSSQLQELNSQIHSHPELCYQEHFSCGTLVRFLREQCLQVTDHAFGLETSFVAEFGIGGRVVVFCAEYDALADIGHACGHNLIATASTAAFLGVVDALKASNLPGRVRLLGCPAEEGGGGKIKLLEAGAFSDVDAALMAHPGLGKETPNGPIGVAYGTCSAATGFQATFQGKAAHAGAMPWMGVNALDAASLAYTAVGLLRQQCRPTDRVNTIFSRDSKSGCGVITEKTSLEFGIRCTTFKEVEALQQRVKNCIEGAALATACSVTYSHGMDPYAELRPNETLCVEFTKAMQGLGIEFLCDTNRKDVQTYGTDMGNVSYACPSLHAIFVIPTEPEQTLHSSGFALAASTTAAHDAALASAKGMGFAGLSVLLDDAIASQVQENFIKDKQSRP</sequence>
<comment type="similarity">
    <text evidence="1 2">Belongs to the peptidase M20A family.</text>
</comment>
<dbReference type="SUPFAM" id="SSF55031">
    <property type="entry name" value="Bacterial exopeptidase dimerisation domain"/>
    <property type="match status" value="1"/>
</dbReference>
<dbReference type="Pfam" id="PF07687">
    <property type="entry name" value="M20_dimer"/>
    <property type="match status" value="1"/>
</dbReference>
<accession>A0A8H7MYN6</accession>
<dbReference type="Gene3D" id="3.30.70.360">
    <property type="match status" value="1"/>
</dbReference>
<dbReference type="InterPro" id="IPR002933">
    <property type="entry name" value="Peptidase_M20"/>
</dbReference>
<dbReference type="GO" id="GO:0016805">
    <property type="term" value="F:dipeptidase activity"/>
    <property type="evidence" value="ECO:0007669"/>
    <property type="project" value="InterPro"/>
</dbReference>
<dbReference type="Gene3D" id="3.40.630.10">
    <property type="entry name" value="Zn peptidases"/>
    <property type="match status" value="1"/>
</dbReference>
<dbReference type="PANTHER" id="PTHR30575">
    <property type="entry name" value="PEPTIDASE M20"/>
    <property type="match status" value="1"/>
</dbReference>
<dbReference type="PANTHER" id="PTHR30575:SF0">
    <property type="entry name" value="XAA-ARG DIPEPTIDASE"/>
    <property type="match status" value="1"/>
</dbReference>
<proteinExistence type="inferred from homology"/>
<dbReference type="EMBL" id="JADCTT010000014">
    <property type="protein sequence ID" value="KAF9744671.1"/>
    <property type="molecule type" value="Genomic_DNA"/>
</dbReference>
<dbReference type="Pfam" id="PF01546">
    <property type="entry name" value="Peptidase_M20"/>
    <property type="match status" value="1"/>
</dbReference>